<sequence length="606" mass="67433">MSYNYAYKTREHKFILKEWLPLSQIFAYDRFKDYYTVDDVDPILDQIYKIAKEVVAPAANDGVNNPVYLKDGEVFVPESFKGLFKYVQENGWGTSNLDQHGEGALPLTLLNVVNELLIAANPSLMSYVVLTTGAAGLIESFGDERLKNMFLPKMFDGSWSGTMCLTEPSAGSDVGDILSKAYPTDNPRIYKIRGNKIFITGGDGNHVENVVHLFLARIDGAASGTKGLSLFVVPKYWVNEDGSLEPNDVKAVGVEHKMGLEGSSTVALAFGENDGCRGWLLGSYNAETGEGQGIAQMFQMMNEERLTTGIFALALAANAYWNAAEYCKERIQGRNQQGERTAIINHEDVRRMLLLNKATSEACRAIIMKTSYYMDVAKHDMDNGRRKAAAAMVDCLIPLAKAYPSDEAWTLIAESIQAHGGYGYCEEYPVAQAARDCKVLSIWEGTNFIQGMDLVGRKWNLGKGSVFNAFLKSIEDFIEANKTEETLKKELANLARALDSYKDLMNVMRGYLSTGKPGMMPTFARRILTATAQLYGGMCLLEQALIAQRRIGEIGTDHYDYQFYNAKILSARYYLRNVVPNVWSLTEILRDGDTSVLDSSPESFDY</sequence>
<evidence type="ECO:0000259" key="7">
    <source>
        <dbReference type="Pfam" id="PF00441"/>
    </source>
</evidence>
<dbReference type="AlphaFoldDB" id="D7CKN0"/>
<evidence type="ECO:0000256" key="2">
    <source>
        <dbReference type="ARBA" id="ARBA00009347"/>
    </source>
</evidence>
<dbReference type="GO" id="GO:0005886">
    <property type="term" value="C:plasma membrane"/>
    <property type="evidence" value="ECO:0007669"/>
    <property type="project" value="TreeGrafter"/>
</dbReference>
<feature type="domain" description="Acyl-CoA oxidase/dehydrogenase middle" evidence="8">
    <location>
        <begin position="163"/>
        <end position="270"/>
    </location>
</feature>
<comment type="cofactor">
    <cofactor evidence="1 6">
        <name>FAD</name>
        <dbReference type="ChEBI" id="CHEBI:57692"/>
    </cofactor>
</comment>
<dbReference type="RefSeq" id="WP_013174667.1">
    <property type="nucleotide sequence ID" value="NC_014220.1"/>
</dbReference>
<dbReference type="eggNOG" id="COG1960">
    <property type="taxonomic scope" value="Bacteria"/>
</dbReference>
<feature type="domain" description="Acyl-CoA dehydrogenase/oxidase C-terminal" evidence="7">
    <location>
        <begin position="291"/>
        <end position="453"/>
    </location>
</feature>
<evidence type="ECO:0000256" key="3">
    <source>
        <dbReference type="ARBA" id="ARBA00022630"/>
    </source>
</evidence>
<dbReference type="GO" id="GO:0050660">
    <property type="term" value="F:flavin adenine dinucleotide binding"/>
    <property type="evidence" value="ECO:0007669"/>
    <property type="project" value="InterPro"/>
</dbReference>
<dbReference type="PANTHER" id="PTHR42803">
    <property type="entry name" value="ACYL-COA DEHYDROGENASE"/>
    <property type="match status" value="1"/>
</dbReference>
<accession>D7CKN0</accession>
<dbReference type="Pfam" id="PF00441">
    <property type="entry name" value="Acyl-CoA_dh_1"/>
    <property type="match status" value="1"/>
</dbReference>
<dbReference type="InterPro" id="IPR025878">
    <property type="entry name" value="Acyl-CoA_dh-like_C_dom"/>
</dbReference>
<dbReference type="Proteomes" id="UP000000378">
    <property type="component" value="Chromosome"/>
</dbReference>
<evidence type="ECO:0000313" key="11">
    <source>
        <dbReference type="Proteomes" id="UP000000378"/>
    </source>
</evidence>
<name>D7CKN0_SYNLT</name>
<dbReference type="OrthoDB" id="9802447at2"/>
<dbReference type="InterPro" id="IPR046373">
    <property type="entry name" value="Acyl-CoA_Oxase/DH_mid-dom_sf"/>
</dbReference>
<dbReference type="PANTHER" id="PTHR42803:SF1">
    <property type="entry name" value="BROAD-SPECIFICITY LINEAR ACYL-COA DEHYDROGENASE FADE5"/>
    <property type="match status" value="1"/>
</dbReference>
<dbReference type="SUPFAM" id="SSF56645">
    <property type="entry name" value="Acyl-CoA dehydrogenase NM domain-like"/>
    <property type="match status" value="1"/>
</dbReference>
<evidence type="ECO:0000313" key="10">
    <source>
        <dbReference type="EMBL" id="ADI01265.1"/>
    </source>
</evidence>
<reference evidence="10 11" key="2">
    <citation type="journal article" date="2010" name="Stand. Genomic Sci.">
        <title>Complete genome sequence of Syntrophothermus lipocalidus type strain (TGB-C1).</title>
        <authorList>
            <person name="Djao O.D."/>
            <person name="Zhang X."/>
            <person name="Lucas S."/>
            <person name="Lapidus A."/>
            <person name="Del Rio T.G."/>
            <person name="Nolan M."/>
            <person name="Tice H."/>
            <person name="Cheng J.F."/>
            <person name="Han C."/>
            <person name="Tapia R."/>
            <person name="Goodwin L."/>
            <person name="Pitluck S."/>
            <person name="Liolios K."/>
            <person name="Ivanova N."/>
            <person name="Mavromatis K."/>
            <person name="Mikhailova N."/>
            <person name="Ovchinnikova G."/>
            <person name="Pati A."/>
            <person name="Brambilla E."/>
            <person name="Chen A."/>
            <person name="Palaniappan K."/>
            <person name="Land M."/>
            <person name="Hauser L."/>
            <person name="Chang Y.J."/>
            <person name="Jeffries C.D."/>
            <person name="Rohde M."/>
            <person name="Sikorski J."/>
            <person name="Spring S."/>
            <person name="Goker M."/>
            <person name="Detter J.C."/>
            <person name="Woyke T."/>
            <person name="Bristow J."/>
            <person name="Eisen J.A."/>
            <person name="Markowitz V."/>
            <person name="Hugenholtz P."/>
            <person name="Kyrpides N.C."/>
            <person name="Klenk H.P."/>
        </authorList>
    </citation>
    <scope>NUCLEOTIDE SEQUENCE [LARGE SCALE GENOMIC DNA]</scope>
    <source>
        <strain evidence="11">DSM 12680 / TGB-C1</strain>
    </source>
</reference>
<evidence type="ECO:0000256" key="6">
    <source>
        <dbReference type="RuleBase" id="RU362125"/>
    </source>
</evidence>
<evidence type="ECO:0000256" key="1">
    <source>
        <dbReference type="ARBA" id="ARBA00001974"/>
    </source>
</evidence>
<dbReference type="SUPFAM" id="SSF47203">
    <property type="entry name" value="Acyl-CoA dehydrogenase C-terminal domain-like"/>
    <property type="match status" value="1"/>
</dbReference>
<dbReference type="KEGG" id="slp:Slip_0481"/>
<protein>
    <submittedName>
        <fullName evidence="10">Acyl-CoA dehydrogenase domain protein</fullName>
    </submittedName>
</protein>
<dbReference type="GO" id="GO:0016627">
    <property type="term" value="F:oxidoreductase activity, acting on the CH-CH group of donors"/>
    <property type="evidence" value="ECO:0007669"/>
    <property type="project" value="InterPro"/>
</dbReference>
<dbReference type="STRING" id="643648.Slip_0481"/>
<keyword evidence="11" id="KW-1185">Reference proteome</keyword>
<dbReference type="HOGENOM" id="CLU_018204_12_2_9"/>
<evidence type="ECO:0000256" key="4">
    <source>
        <dbReference type="ARBA" id="ARBA00022827"/>
    </source>
</evidence>
<evidence type="ECO:0000259" key="8">
    <source>
        <dbReference type="Pfam" id="PF02770"/>
    </source>
</evidence>
<gene>
    <name evidence="10" type="ordered locus">Slip_0481</name>
</gene>
<evidence type="ECO:0000259" key="9">
    <source>
        <dbReference type="Pfam" id="PF12806"/>
    </source>
</evidence>
<reference evidence="11" key="1">
    <citation type="journal article" date="2010" name="Stand. Genomic Sci.">
        <title>Complete genome sequence of Syntrophothermus lipocalidus type strain (TGB-C1T).</title>
        <authorList>
            <consortium name="US DOE Joint Genome Institute (JGI-PGF)"/>
            <person name="Djao O."/>
            <person name="Zhang X."/>
            <person name="Lucas S."/>
            <person name="Lapidus A."/>
            <person name="Glavina Del Rio T."/>
            <person name="Nolan M."/>
            <person name="Tice H."/>
            <person name="Cheng J."/>
            <person name="Han C."/>
            <person name="Tapia R."/>
            <person name="Goodwin L."/>
            <person name="Pitluck S."/>
            <person name="Liolios K."/>
            <person name="Ivanova N."/>
            <person name="Mavromatis K."/>
            <person name="Mikhailova N."/>
            <person name="Ovchinnikova G."/>
            <person name="Pati A."/>
            <person name="Brambilla E."/>
            <person name="Chen A."/>
            <person name="Palaniappan K."/>
            <person name="Land M."/>
            <person name="Hauser L."/>
            <person name="Chang Y."/>
            <person name="Jeffries C."/>
            <person name="Rohde M."/>
            <person name="Sikorski J."/>
            <person name="Spring S."/>
            <person name="Goker M."/>
            <person name="Detter J."/>
            <person name="Woyke T."/>
            <person name="Bristow J."/>
            <person name="Eisen J."/>
            <person name="Markowitz V."/>
            <person name="Hugenholtz P."/>
            <person name="Kyrpides N."/>
            <person name="Klenk H."/>
        </authorList>
    </citation>
    <scope>NUCLEOTIDE SEQUENCE [LARGE SCALE GENOMIC DNA]</scope>
    <source>
        <strain evidence="11">DSM 12680 / TGB-C1</strain>
    </source>
</reference>
<keyword evidence="5 6" id="KW-0560">Oxidoreductase</keyword>
<dbReference type="Gene3D" id="1.20.140.10">
    <property type="entry name" value="Butyryl-CoA Dehydrogenase, subunit A, domain 3"/>
    <property type="match status" value="1"/>
</dbReference>
<keyword evidence="4 6" id="KW-0274">FAD</keyword>
<dbReference type="InterPro" id="IPR037069">
    <property type="entry name" value="AcylCoA_DH/ox_N_sf"/>
</dbReference>
<dbReference type="EMBL" id="CP002048">
    <property type="protein sequence ID" value="ADI01265.1"/>
    <property type="molecule type" value="Genomic_DNA"/>
</dbReference>
<dbReference type="Pfam" id="PF12806">
    <property type="entry name" value="Acyl-CoA_dh_C"/>
    <property type="match status" value="1"/>
</dbReference>
<dbReference type="Gene3D" id="2.40.110.10">
    <property type="entry name" value="Butyryl-CoA Dehydrogenase, subunit A, domain 2"/>
    <property type="match status" value="1"/>
</dbReference>
<feature type="domain" description="Acetyl-CoA dehydrogenase-like C-terminal" evidence="9">
    <location>
        <begin position="470"/>
        <end position="598"/>
    </location>
</feature>
<proteinExistence type="inferred from homology"/>
<dbReference type="InterPro" id="IPR036250">
    <property type="entry name" value="AcylCo_DH-like_C"/>
</dbReference>
<comment type="similarity">
    <text evidence="2 6">Belongs to the acyl-CoA dehydrogenase family.</text>
</comment>
<dbReference type="InterPro" id="IPR006091">
    <property type="entry name" value="Acyl-CoA_Oxase/DH_mid-dom"/>
</dbReference>
<dbReference type="InterPro" id="IPR009100">
    <property type="entry name" value="AcylCoA_DH/oxidase_NM_dom_sf"/>
</dbReference>
<keyword evidence="3 6" id="KW-0285">Flavoprotein</keyword>
<dbReference type="Pfam" id="PF02770">
    <property type="entry name" value="Acyl-CoA_dh_M"/>
    <property type="match status" value="1"/>
</dbReference>
<dbReference type="InterPro" id="IPR009075">
    <property type="entry name" value="AcylCo_DH/oxidase_C"/>
</dbReference>
<dbReference type="Gene3D" id="1.10.540.10">
    <property type="entry name" value="Acyl-CoA dehydrogenase/oxidase, N-terminal domain"/>
    <property type="match status" value="1"/>
</dbReference>
<organism evidence="10 11">
    <name type="scientific">Syntrophothermus lipocalidus (strain DSM 12680 / TGB-C1)</name>
    <dbReference type="NCBI Taxonomy" id="643648"/>
    <lineage>
        <taxon>Bacteria</taxon>
        <taxon>Bacillati</taxon>
        <taxon>Bacillota</taxon>
        <taxon>Clostridia</taxon>
        <taxon>Eubacteriales</taxon>
        <taxon>Syntrophomonadaceae</taxon>
        <taxon>Syntrophothermus</taxon>
    </lineage>
</organism>
<evidence type="ECO:0000256" key="5">
    <source>
        <dbReference type="ARBA" id="ARBA00023002"/>
    </source>
</evidence>
<dbReference type="InterPro" id="IPR052166">
    <property type="entry name" value="Diverse_Acyl-CoA_DH"/>
</dbReference>